<evidence type="ECO:0000313" key="11">
    <source>
        <dbReference type="EMBL" id="RRC95613.1"/>
    </source>
</evidence>
<dbReference type="GO" id="GO:0016020">
    <property type="term" value="C:membrane"/>
    <property type="evidence" value="ECO:0007669"/>
    <property type="project" value="InterPro"/>
</dbReference>
<feature type="transmembrane region" description="Helical" evidence="9">
    <location>
        <begin position="67"/>
        <end position="86"/>
    </location>
</feature>
<dbReference type="Proteomes" id="UP000280444">
    <property type="component" value="Unassembled WGS sequence"/>
</dbReference>
<feature type="domain" description="Signal transduction histidine kinase subgroup 3 dimerisation and phosphoacceptor" evidence="10">
    <location>
        <begin position="223"/>
        <end position="288"/>
    </location>
</feature>
<dbReference type="GO" id="GO:0005524">
    <property type="term" value="F:ATP binding"/>
    <property type="evidence" value="ECO:0007669"/>
    <property type="project" value="UniProtKB-KW"/>
</dbReference>
<keyword evidence="3" id="KW-0597">Phosphoprotein</keyword>
<keyword evidence="9" id="KW-0472">Membrane</keyword>
<name>A0A3P1SE91_9ACTO</name>
<dbReference type="EC" id="2.7.13.3" evidence="2"/>
<keyword evidence="5" id="KW-0547">Nucleotide-binding</keyword>
<gene>
    <name evidence="11" type="ORF">EII11_04935</name>
</gene>
<feature type="transmembrane region" description="Helical" evidence="9">
    <location>
        <begin position="98"/>
        <end position="118"/>
    </location>
</feature>
<evidence type="ECO:0000256" key="1">
    <source>
        <dbReference type="ARBA" id="ARBA00000085"/>
    </source>
</evidence>
<evidence type="ECO:0000259" key="10">
    <source>
        <dbReference type="Pfam" id="PF07730"/>
    </source>
</evidence>
<keyword evidence="9" id="KW-1133">Transmembrane helix</keyword>
<evidence type="ECO:0000256" key="8">
    <source>
        <dbReference type="ARBA" id="ARBA00023012"/>
    </source>
</evidence>
<dbReference type="InterPro" id="IPR036890">
    <property type="entry name" value="HATPase_C_sf"/>
</dbReference>
<feature type="transmembrane region" description="Helical" evidence="9">
    <location>
        <begin position="40"/>
        <end position="61"/>
    </location>
</feature>
<evidence type="ECO:0000256" key="6">
    <source>
        <dbReference type="ARBA" id="ARBA00022777"/>
    </source>
</evidence>
<dbReference type="Pfam" id="PF07730">
    <property type="entry name" value="HisKA_3"/>
    <property type="match status" value="1"/>
</dbReference>
<dbReference type="GO" id="GO:0000155">
    <property type="term" value="F:phosphorelay sensor kinase activity"/>
    <property type="evidence" value="ECO:0007669"/>
    <property type="project" value="InterPro"/>
</dbReference>
<reference evidence="11 12" key="1">
    <citation type="submission" date="2018-11" db="EMBL/GenBank/DDBJ databases">
        <title>Genomes From Bacteria Associated with the Canine Oral Cavity: a Test Case for Automated Genome-Based Taxonomic Assignment.</title>
        <authorList>
            <person name="Coil D.A."/>
            <person name="Jospin G."/>
            <person name="Darling A.E."/>
            <person name="Wallis C."/>
            <person name="Davis I.J."/>
            <person name="Harris S."/>
            <person name="Eisen J.A."/>
            <person name="Holcombe L.J."/>
            <person name="O'Flynn C."/>
        </authorList>
    </citation>
    <scope>NUCLEOTIDE SEQUENCE [LARGE SCALE GENOMIC DNA]</scope>
    <source>
        <strain evidence="11 12">OH770</strain>
    </source>
</reference>
<dbReference type="InterPro" id="IPR011712">
    <property type="entry name" value="Sig_transdc_His_kin_sub3_dim/P"/>
</dbReference>
<keyword evidence="6 11" id="KW-0418">Kinase</keyword>
<evidence type="ECO:0000313" key="12">
    <source>
        <dbReference type="Proteomes" id="UP000280444"/>
    </source>
</evidence>
<comment type="caution">
    <text evidence="11">The sequence shown here is derived from an EMBL/GenBank/DDBJ whole genome shotgun (WGS) entry which is preliminary data.</text>
</comment>
<accession>A0A3P1SE91</accession>
<feature type="transmembrane region" description="Helical" evidence="9">
    <location>
        <begin position="164"/>
        <end position="184"/>
    </location>
</feature>
<sequence length="446" mass="47457">MTTVMGRDYRRSSRVSAMDTTMSWSLGTHADSHYAGRTMLAVLQVLAFLSYIAFAATILAVAEQRELPLALLLPTVGVLVGVLWVVRHRLPVGRGRAVCSVVVLFLLLVPAVIGQLGFNVPFLLVAQALLVIDVGVWAGLLGNALVATTGMVVLMSRGQVEDGLVNGVLVFILMTVGTALGLLMRRYEAVVADQQVMIAERDAALAQVERQVALEKELVLAKERARAAHELHDGLGHRLTQIGMSLEFASRVRETDADAAWAEIVVAQRATREAVGEMRTWVRALSPVTGGAESRGVAALEAIAASFRGTGVRVEVENLLGGPALGQIEEVVLHRAVQEGLTNALRHSHARDVTITLAMVEGGVNLLVVNRISPECREEVPHAPVGESGGPTVGFGIGGLRERVEELGGLLRAGREGDDFALSVVLPNHVAMEQCVDARSGGETGV</sequence>
<keyword evidence="8" id="KW-0902">Two-component regulatory system</keyword>
<dbReference type="EMBL" id="RQZF01000003">
    <property type="protein sequence ID" value="RRC95613.1"/>
    <property type="molecule type" value="Genomic_DNA"/>
</dbReference>
<evidence type="ECO:0000256" key="3">
    <source>
        <dbReference type="ARBA" id="ARBA00022553"/>
    </source>
</evidence>
<dbReference type="AlphaFoldDB" id="A0A3P1SE91"/>
<dbReference type="CDD" id="cd16917">
    <property type="entry name" value="HATPase_UhpB-NarQ-NarX-like"/>
    <property type="match status" value="1"/>
</dbReference>
<comment type="catalytic activity">
    <reaction evidence="1">
        <text>ATP + protein L-histidine = ADP + protein N-phospho-L-histidine.</text>
        <dbReference type="EC" id="2.7.13.3"/>
    </reaction>
</comment>
<dbReference type="PANTHER" id="PTHR24421:SF10">
    <property type="entry name" value="NITRATE_NITRITE SENSOR PROTEIN NARQ"/>
    <property type="match status" value="1"/>
</dbReference>
<keyword evidence="4" id="KW-0808">Transferase</keyword>
<dbReference type="Gene3D" id="3.30.565.10">
    <property type="entry name" value="Histidine kinase-like ATPase, C-terminal domain"/>
    <property type="match status" value="1"/>
</dbReference>
<evidence type="ECO:0000256" key="2">
    <source>
        <dbReference type="ARBA" id="ARBA00012438"/>
    </source>
</evidence>
<evidence type="ECO:0000256" key="5">
    <source>
        <dbReference type="ARBA" id="ARBA00022741"/>
    </source>
</evidence>
<dbReference type="OrthoDB" id="227596at2"/>
<dbReference type="GO" id="GO:0046983">
    <property type="term" value="F:protein dimerization activity"/>
    <property type="evidence" value="ECO:0007669"/>
    <property type="project" value="InterPro"/>
</dbReference>
<dbReference type="InterPro" id="IPR050482">
    <property type="entry name" value="Sensor_HK_TwoCompSys"/>
</dbReference>
<proteinExistence type="predicted"/>
<feature type="transmembrane region" description="Helical" evidence="9">
    <location>
        <begin position="124"/>
        <end position="152"/>
    </location>
</feature>
<dbReference type="SUPFAM" id="SSF55874">
    <property type="entry name" value="ATPase domain of HSP90 chaperone/DNA topoisomerase II/histidine kinase"/>
    <property type="match status" value="1"/>
</dbReference>
<keyword evidence="9" id="KW-0812">Transmembrane</keyword>
<keyword evidence="12" id="KW-1185">Reference proteome</keyword>
<dbReference type="Gene3D" id="1.20.5.1930">
    <property type="match status" value="1"/>
</dbReference>
<protein>
    <recommendedName>
        <fullName evidence="2">histidine kinase</fullName>
        <ecNumber evidence="2">2.7.13.3</ecNumber>
    </recommendedName>
</protein>
<evidence type="ECO:0000256" key="4">
    <source>
        <dbReference type="ARBA" id="ARBA00022679"/>
    </source>
</evidence>
<organism evidence="11 12">
    <name type="scientific">Schaalia canis</name>
    <dbReference type="NCBI Taxonomy" id="100469"/>
    <lineage>
        <taxon>Bacteria</taxon>
        <taxon>Bacillati</taxon>
        <taxon>Actinomycetota</taxon>
        <taxon>Actinomycetes</taxon>
        <taxon>Actinomycetales</taxon>
        <taxon>Actinomycetaceae</taxon>
        <taxon>Schaalia</taxon>
    </lineage>
</organism>
<dbReference type="PANTHER" id="PTHR24421">
    <property type="entry name" value="NITRATE/NITRITE SENSOR PROTEIN NARX-RELATED"/>
    <property type="match status" value="1"/>
</dbReference>
<keyword evidence="7" id="KW-0067">ATP-binding</keyword>
<evidence type="ECO:0000256" key="7">
    <source>
        <dbReference type="ARBA" id="ARBA00022840"/>
    </source>
</evidence>
<evidence type="ECO:0000256" key="9">
    <source>
        <dbReference type="SAM" id="Phobius"/>
    </source>
</evidence>